<dbReference type="InterPro" id="IPR002178">
    <property type="entry name" value="PTS_EIIA_type-2_dom"/>
</dbReference>
<dbReference type="AlphaFoldDB" id="A0A1G9V0I6"/>
<dbReference type="EMBL" id="FNHF01000004">
    <property type="protein sequence ID" value="SDM65557.1"/>
    <property type="molecule type" value="Genomic_DNA"/>
</dbReference>
<gene>
    <name evidence="2" type="ORF">SAMN05216244_3073</name>
</gene>
<dbReference type="OrthoDB" id="370976at2"/>
<sequence>MNDFYFEEANILLNLEAENDKDVLVQMGRNLQELGLVHESFIDAIVAREEEFSTGLPTSTISVAIPHTDIEHVKQKSISIGVLKNEVGFGVMGDPEETTRVKVVFMLAMDEAHSQLYLLQRLMSIFQHNTMLTTIAQEQDKAKIVRLVKSELDIINEGGEVTWQKNKY</sequence>
<evidence type="ECO:0000259" key="1">
    <source>
        <dbReference type="PROSITE" id="PS51094"/>
    </source>
</evidence>
<dbReference type="InterPro" id="IPR051541">
    <property type="entry name" value="PTS_SugarTrans_NitroReg"/>
</dbReference>
<dbReference type="Proteomes" id="UP000182347">
    <property type="component" value="Unassembled WGS sequence"/>
</dbReference>
<dbReference type="PROSITE" id="PS51094">
    <property type="entry name" value="PTS_EIIA_TYPE_2"/>
    <property type="match status" value="1"/>
</dbReference>
<name>A0A1G9V0I6_9BACI</name>
<accession>A0A1G9V0I6</accession>
<dbReference type="RefSeq" id="WP_074600160.1">
    <property type="nucleotide sequence ID" value="NZ_FNHF01000004.1"/>
</dbReference>
<keyword evidence="3" id="KW-1185">Reference proteome</keyword>
<dbReference type="Pfam" id="PF00359">
    <property type="entry name" value="PTS_EIIA_2"/>
    <property type="match status" value="1"/>
</dbReference>
<dbReference type="Gene3D" id="3.40.930.10">
    <property type="entry name" value="Mannitol-specific EII, Chain A"/>
    <property type="match status" value="1"/>
</dbReference>
<dbReference type="PANTHER" id="PTHR47738:SF3">
    <property type="entry name" value="PHOSPHOTRANSFERASE SYSTEM MANNITOL_FRUCTOSE-SPECIFIC IIA DOMAIN CONTAINING PROTEIN"/>
    <property type="match status" value="1"/>
</dbReference>
<dbReference type="STRING" id="482461.SAMN05216244_3073"/>
<proteinExistence type="predicted"/>
<evidence type="ECO:0000313" key="2">
    <source>
        <dbReference type="EMBL" id="SDM65557.1"/>
    </source>
</evidence>
<dbReference type="PANTHER" id="PTHR47738">
    <property type="entry name" value="PTS SYSTEM FRUCTOSE-LIKE EIIA COMPONENT-RELATED"/>
    <property type="match status" value="1"/>
</dbReference>
<dbReference type="InterPro" id="IPR016152">
    <property type="entry name" value="PTrfase/Anion_transptr"/>
</dbReference>
<feature type="domain" description="PTS EIIA type-2" evidence="1">
    <location>
        <begin position="4"/>
        <end position="151"/>
    </location>
</feature>
<dbReference type="CDD" id="cd00211">
    <property type="entry name" value="PTS_IIA_fru"/>
    <property type="match status" value="1"/>
</dbReference>
<organism evidence="2 3">
    <name type="scientific">Sediminibacillus halophilus</name>
    <dbReference type="NCBI Taxonomy" id="482461"/>
    <lineage>
        <taxon>Bacteria</taxon>
        <taxon>Bacillati</taxon>
        <taxon>Bacillota</taxon>
        <taxon>Bacilli</taxon>
        <taxon>Bacillales</taxon>
        <taxon>Bacillaceae</taxon>
        <taxon>Sediminibacillus</taxon>
    </lineage>
</organism>
<reference evidence="3" key="1">
    <citation type="submission" date="2016-10" db="EMBL/GenBank/DDBJ databases">
        <authorList>
            <person name="Varghese N."/>
            <person name="Submissions S."/>
        </authorList>
    </citation>
    <scope>NUCLEOTIDE SEQUENCE [LARGE SCALE GENOMIC DNA]</scope>
    <source>
        <strain evidence="3">CGMCC 1.6199</strain>
    </source>
</reference>
<evidence type="ECO:0000313" key="3">
    <source>
        <dbReference type="Proteomes" id="UP000182347"/>
    </source>
</evidence>
<protein>
    <submittedName>
        <fullName evidence="2">PTS system, galactitol-specific IIA component</fullName>
    </submittedName>
</protein>
<dbReference type="SUPFAM" id="SSF55804">
    <property type="entry name" value="Phoshotransferase/anion transport protein"/>
    <property type="match status" value="1"/>
</dbReference>